<sequence>MIRVPFSREVGLLRERTGPREVFYVPPTTQQKNRWRHSPFRHPGTRPIGSRRFFGSSSRMDSMKVAEGSGPFQVRQEIPLSSSLSPENSDLSADKEKCDQFVKIISTFGKSG</sequence>
<reference evidence="2 3" key="1">
    <citation type="submission" date="2021-06" db="EMBL/GenBank/DDBJ databases">
        <title>Caerostris darwini draft genome.</title>
        <authorList>
            <person name="Kono N."/>
            <person name="Arakawa K."/>
        </authorList>
    </citation>
    <scope>NUCLEOTIDE SEQUENCE [LARGE SCALE GENOMIC DNA]</scope>
</reference>
<evidence type="ECO:0000256" key="1">
    <source>
        <dbReference type="SAM" id="MobiDB-lite"/>
    </source>
</evidence>
<protein>
    <submittedName>
        <fullName evidence="2">Uncharacterized protein</fullName>
    </submittedName>
</protein>
<feature type="region of interest" description="Disordered" evidence="1">
    <location>
        <begin position="26"/>
        <end position="57"/>
    </location>
</feature>
<dbReference type="AlphaFoldDB" id="A0AAV4SJT0"/>
<evidence type="ECO:0000313" key="2">
    <source>
        <dbReference type="EMBL" id="GIY33456.1"/>
    </source>
</evidence>
<feature type="compositionally biased region" description="Basic residues" evidence="1">
    <location>
        <begin position="33"/>
        <end position="44"/>
    </location>
</feature>
<organism evidence="2 3">
    <name type="scientific">Caerostris darwini</name>
    <dbReference type="NCBI Taxonomy" id="1538125"/>
    <lineage>
        <taxon>Eukaryota</taxon>
        <taxon>Metazoa</taxon>
        <taxon>Ecdysozoa</taxon>
        <taxon>Arthropoda</taxon>
        <taxon>Chelicerata</taxon>
        <taxon>Arachnida</taxon>
        <taxon>Araneae</taxon>
        <taxon>Araneomorphae</taxon>
        <taxon>Entelegynae</taxon>
        <taxon>Araneoidea</taxon>
        <taxon>Araneidae</taxon>
        <taxon>Caerostris</taxon>
    </lineage>
</organism>
<keyword evidence="3" id="KW-1185">Reference proteome</keyword>
<name>A0AAV4SJT0_9ARAC</name>
<gene>
    <name evidence="2" type="ORF">CDAR_474051</name>
</gene>
<dbReference type="EMBL" id="BPLQ01007944">
    <property type="protein sequence ID" value="GIY33456.1"/>
    <property type="molecule type" value="Genomic_DNA"/>
</dbReference>
<accession>A0AAV4SJT0</accession>
<comment type="caution">
    <text evidence="2">The sequence shown here is derived from an EMBL/GenBank/DDBJ whole genome shotgun (WGS) entry which is preliminary data.</text>
</comment>
<evidence type="ECO:0000313" key="3">
    <source>
        <dbReference type="Proteomes" id="UP001054837"/>
    </source>
</evidence>
<proteinExistence type="predicted"/>
<dbReference type="Proteomes" id="UP001054837">
    <property type="component" value="Unassembled WGS sequence"/>
</dbReference>